<feature type="domain" description="F5/8 type C" evidence="3">
    <location>
        <begin position="465"/>
        <end position="567"/>
    </location>
</feature>
<dbReference type="InterPro" id="IPR055015">
    <property type="entry name" value="GCX_COOH"/>
</dbReference>
<evidence type="ECO:0000259" key="3">
    <source>
        <dbReference type="PROSITE" id="PS50022"/>
    </source>
</evidence>
<dbReference type="SUPFAM" id="SSF56988">
    <property type="entry name" value="Anthrax protective antigen"/>
    <property type="match status" value="2"/>
</dbReference>
<dbReference type="NCBIfam" id="NF045639">
    <property type="entry name" value="GCX_COOH"/>
    <property type="match status" value="1"/>
</dbReference>
<dbReference type="InterPro" id="IPR008979">
    <property type="entry name" value="Galactose-bd-like_sf"/>
</dbReference>
<feature type="chain" id="PRO_5006026328" description="PA14 domain-containing protein" evidence="2">
    <location>
        <begin position="23"/>
        <end position="791"/>
    </location>
</feature>
<evidence type="ECO:0000259" key="4">
    <source>
        <dbReference type="PROSITE" id="PS51820"/>
    </source>
</evidence>
<comment type="caution">
    <text evidence="5">The sequence shown here is derived from an EMBL/GenBank/DDBJ whole genome shotgun (WGS) entry which is preliminary data.</text>
</comment>
<sequence length="791" mass="88463">MKRTLLSLFLLVGFAHSLSAQSCVGESGYVNWSLWMNFSSQPDSADLSVMENYPEYPDQQNILGSLQTPANFNNYYASLIRGYISVPVTATYYFNVVGDDDTFFYLSSNESRNNLIERARVTGYTSSGQHNKYPEQTSGLITLNAGQNYYFELHHYEGGGSDHATVYWRIPDTPDIDTVWQVIDYNYLKAYSCDGSCPPRGTLCDDGNAQTTNDRQDGFCNCVGEYPKPSSCVGESGKVEAYYFDNIEGNYVEYDLVNSPNFPLVPDRAETLAGAYGPLQPYTRDQYGSLVQGYLTVPVTGQYSFNITGDNQTFFYLSSDHNIANKQSHQALVFYGISEADHANSSFQTIGPLTMEAGKYYYYEFRHKENGWRDFFSLHWKTPWQQNWKRIPKFYLFDYDCEISCITQGTPCDDGNIYTNNDQYDANCNCVGTPCSGPDCDDTLAKYSFYDPAGTTGNNITTTENSWESCGTGLGSNPNLARAGNSHWIMYDFDKKYKFQGSRVWNYNVTGETDKGFRQVYVDYSVDGVNWTALGGVYNWPQAPGNVDYGGFIGPNFNDVKARYILLSSVNNHGDPLCSGFSDISIDAIHCDDKDTPCDDNDPLTSYDKFDADCNCKGVDIRCASDTIHLARETLADPEFKAKMHIQAQALVPSTENISFTAGNSIVLLPGFEVSNQGVFKAEIANCLQEAFVENQLTGKKGDEKTSGGILSSSEEVSQRKEVIFRLNEPGHVQLTLKDNSGNTIVIILDEELEVLGTYTKYLPTNRLPKGTYKVELKINTNLLQESFEVP</sequence>
<keyword evidence="1 2" id="KW-0732">Signal</keyword>
<dbReference type="EMBL" id="LGTQ01000006">
    <property type="protein sequence ID" value="KPM48948.1"/>
    <property type="molecule type" value="Genomic_DNA"/>
</dbReference>
<dbReference type="Proteomes" id="UP000050454">
    <property type="component" value="Unassembled WGS sequence"/>
</dbReference>
<dbReference type="PROSITE" id="PS51257">
    <property type="entry name" value="PROKAR_LIPOPROTEIN"/>
    <property type="match status" value="1"/>
</dbReference>
<gene>
    <name evidence="5" type="ORF">AFM12_10385</name>
</gene>
<dbReference type="InterPro" id="IPR000421">
    <property type="entry name" value="FA58C"/>
</dbReference>
<feature type="signal peptide" evidence="2">
    <location>
        <begin position="1"/>
        <end position="22"/>
    </location>
</feature>
<dbReference type="SMART" id="SM00758">
    <property type="entry name" value="PA14"/>
    <property type="match status" value="2"/>
</dbReference>
<evidence type="ECO:0000256" key="1">
    <source>
        <dbReference type="ARBA" id="ARBA00022729"/>
    </source>
</evidence>
<feature type="domain" description="PA14" evidence="4">
    <location>
        <begin position="25"/>
        <end position="183"/>
    </location>
</feature>
<dbReference type="Gene3D" id="2.60.120.1560">
    <property type="match status" value="1"/>
</dbReference>
<dbReference type="PROSITE" id="PS50022">
    <property type="entry name" value="FA58C_3"/>
    <property type="match status" value="1"/>
</dbReference>
<evidence type="ECO:0000313" key="5">
    <source>
        <dbReference type="EMBL" id="KPM48948.1"/>
    </source>
</evidence>
<accession>A0A0N8HA20</accession>
<dbReference type="OrthoDB" id="901313at2"/>
<dbReference type="InterPro" id="IPR037524">
    <property type="entry name" value="PA14/GLEYA"/>
</dbReference>
<dbReference type="AlphaFoldDB" id="A0A0N8HA20"/>
<evidence type="ECO:0000256" key="2">
    <source>
        <dbReference type="SAM" id="SignalP"/>
    </source>
</evidence>
<evidence type="ECO:0000313" key="6">
    <source>
        <dbReference type="Proteomes" id="UP000050454"/>
    </source>
</evidence>
<dbReference type="PANTHER" id="PTHR46769">
    <property type="entry name" value="POLYCYSTIC KIDNEY AND HEPATIC DISEASE 1 (AUTOSOMAL RECESSIVE)-LIKE 1"/>
    <property type="match status" value="1"/>
</dbReference>
<dbReference type="PANTHER" id="PTHR46769:SF2">
    <property type="entry name" value="FIBROCYSTIN-L ISOFORM 2 PRECURSOR-RELATED"/>
    <property type="match status" value="1"/>
</dbReference>
<dbReference type="Pfam" id="PF07691">
    <property type="entry name" value="PA14"/>
    <property type="match status" value="2"/>
</dbReference>
<organism evidence="5 6">
    <name type="scientific">Jiulongibacter sediminis</name>
    <dbReference type="NCBI Taxonomy" id="1605367"/>
    <lineage>
        <taxon>Bacteria</taxon>
        <taxon>Pseudomonadati</taxon>
        <taxon>Bacteroidota</taxon>
        <taxon>Cytophagia</taxon>
        <taxon>Cytophagales</taxon>
        <taxon>Leadbetterellaceae</taxon>
        <taxon>Jiulongibacter</taxon>
    </lineage>
</organism>
<feature type="domain" description="PA14" evidence="4">
    <location>
        <begin position="234"/>
        <end position="395"/>
    </location>
</feature>
<dbReference type="STRING" id="1605367.AFM12_10385"/>
<keyword evidence="6" id="KW-1185">Reference proteome</keyword>
<dbReference type="InterPro" id="IPR011658">
    <property type="entry name" value="PA14_dom"/>
</dbReference>
<dbReference type="InterPro" id="IPR052387">
    <property type="entry name" value="Fibrocystin"/>
</dbReference>
<reference evidence="5 6" key="1">
    <citation type="submission" date="2015-07" db="EMBL/GenBank/DDBJ databases">
        <title>The draft genome sequence of Leadbetterella sp. JN14-9.</title>
        <authorList>
            <person name="Liu Y."/>
            <person name="Du J."/>
            <person name="Shao Z."/>
        </authorList>
    </citation>
    <scope>NUCLEOTIDE SEQUENCE [LARGE SCALE GENOMIC DNA]</scope>
    <source>
        <strain evidence="5 6">JN14-9</strain>
    </source>
</reference>
<dbReference type="Gene3D" id="2.60.120.260">
    <property type="entry name" value="Galactose-binding domain-like"/>
    <property type="match status" value="1"/>
</dbReference>
<name>A0A0N8HA20_9BACT</name>
<dbReference type="PROSITE" id="PS51820">
    <property type="entry name" value="PA14"/>
    <property type="match status" value="2"/>
</dbReference>
<protein>
    <recommendedName>
        <fullName evidence="7">PA14 domain-containing protein</fullName>
    </recommendedName>
</protein>
<dbReference type="RefSeq" id="WP_055147642.1">
    <property type="nucleotide sequence ID" value="NZ_JXSZ01000006.1"/>
</dbReference>
<evidence type="ECO:0008006" key="7">
    <source>
        <dbReference type="Google" id="ProtNLM"/>
    </source>
</evidence>
<proteinExistence type="predicted"/>
<dbReference type="SUPFAM" id="SSF49785">
    <property type="entry name" value="Galactose-binding domain-like"/>
    <property type="match status" value="1"/>
</dbReference>